<protein>
    <submittedName>
        <fullName evidence="2">Uncharacterized protein</fullName>
    </submittedName>
</protein>
<proteinExistence type="predicted"/>
<dbReference type="AlphaFoldDB" id="A0A2G1W7Y8"/>
<dbReference type="Proteomes" id="UP000225740">
    <property type="component" value="Unassembled WGS sequence"/>
</dbReference>
<feature type="chain" id="PRO_5013706393" evidence="1">
    <location>
        <begin position="27"/>
        <end position="156"/>
    </location>
</feature>
<name>A0A2G1W7Y8_9BACT</name>
<sequence>MVPSIRPLTTFLLSFTLLLGHAPAWLHVATCDHGASGHAGCDHGHSACQHNGNVHECCADDHGCHSQACEETASSACSQDSLANATEFEGESHSPHDSHSCWICQSLAAPGGFVDQDQASITCEWIEFAAWPTCLSADVDPSISWPPLRGPPAIRV</sequence>
<evidence type="ECO:0000256" key="1">
    <source>
        <dbReference type="SAM" id="SignalP"/>
    </source>
</evidence>
<organism evidence="2 3">
    <name type="scientific">Rhodopirellula bahusiensis</name>
    <dbReference type="NCBI Taxonomy" id="2014065"/>
    <lineage>
        <taxon>Bacteria</taxon>
        <taxon>Pseudomonadati</taxon>
        <taxon>Planctomycetota</taxon>
        <taxon>Planctomycetia</taxon>
        <taxon>Pirellulales</taxon>
        <taxon>Pirellulaceae</taxon>
        <taxon>Rhodopirellula</taxon>
    </lineage>
</organism>
<accession>A0A2G1W7Y8</accession>
<evidence type="ECO:0000313" key="2">
    <source>
        <dbReference type="EMBL" id="PHQ34749.1"/>
    </source>
</evidence>
<reference evidence="2 3" key="1">
    <citation type="submission" date="2017-06" db="EMBL/GenBank/DDBJ databases">
        <title>Description of Rhodopirellula bahusiensis sp. nov.</title>
        <authorList>
            <person name="Kizina J."/>
            <person name="Harder J."/>
        </authorList>
    </citation>
    <scope>NUCLEOTIDE SEQUENCE [LARGE SCALE GENOMIC DNA]</scope>
    <source>
        <strain evidence="2 3">SWK21</strain>
    </source>
</reference>
<evidence type="ECO:0000313" key="3">
    <source>
        <dbReference type="Proteomes" id="UP000225740"/>
    </source>
</evidence>
<comment type="caution">
    <text evidence="2">The sequence shown here is derived from an EMBL/GenBank/DDBJ whole genome shotgun (WGS) entry which is preliminary data.</text>
</comment>
<keyword evidence="1" id="KW-0732">Signal</keyword>
<feature type="signal peptide" evidence="1">
    <location>
        <begin position="1"/>
        <end position="26"/>
    </location>
</feature>
<keyword evidence="3" id="KW-1185">Reference proteome</keyword>
<dbReference type="EMBL" id="NIZW01000009">
    <property type="protein sequence ID" value="PHQ34749.1"/>
    <property type="molecule type" value="Genomic_DNA"/>
</dbReference>
<gene>
    <name evidence="2" type="ORF">CEE69_12750</name>
</gene>